<proteinExistence type="predicted"/>
<evidence type="ECO:0000313" key="1">
    <source>
        <dbReference type="EMBL" id="KIM65795.1"/>
    </source>
</evidence>
<organism evidence="1 2">
    <name type="scientific">Scleroderma citrinum Foug A</name>
    <dbReference type="NCBI Taxonomy" id="1036808"/>
    <lineage>
        <taxon>Eukaryota</taxon>
        <taxon>Fungi</taxon>
        <taxon>Dikarya</taxon>
        <taxon>Basidiomycota</taxon>
        <taxon>Agaricomycotina</taxon>
        <taxon>Agaricomycetes</taxon>
        <taxon>Agaricomycetidae</taxon>
        <taxon>Boletales</taxon>
        <taxon>Sclerodermatineae</taxon>
        <taxon>Sclerodermataceae</taxon>
        <taxon>Scleroderma</taxon>
    </lineage>
</organism>
<protein>
    <submittedName>
        <fullName evidence="1">Uncharacterized protein</fullName>
    </submittedName>
</protein>
<evidence type="ECO:0000313" key="2">
    <source>
        <dbReference type="Proteomes" id="UP000053989"/>
    </source>
</evidence>
<dbReference type="HOGENOM" id="CLU_2321714_0_0_1"/>
<reference evidence="1 2" key="1">
    <citation type="submission" date="2014-04" db="EMBL/GenBank/DDBJ databases">
        <authorList>
            <consortium name="DOE Joint Genome Institute"/>
            <person name="Kuo A."/>
            <person name="Kohler A."/>
            <person name="Nagy L.G."/>
            <person name="Floudas D."/>
            <person name="Copeland A."/>
            <person name="Barry K.W."/>
            <person name="Cichocki N."/>
            <person name="Veneault-Fourrey C."/>
            <person name="LaButti K."/>
            <person name="Lindquist E.A."/>
            <person name="Lipzen A."/>
            <person name="Lundell T."/>
            <person name="Morin E."/>
            <person name="Murat C."/>
            <person name="Sun H."/>
            <person name="Tunlid A."/>
            <person name="Henrissat B."/>
            <person name="Grigoriev I.V."/>
            <person name="Hibbett D.S."/>
            <person name="Martin F."/>
            <person name="Nordberg H.P."/>
            <person name="Cantor M.N."/>
            <person name="Hua S.X."/>
        </authorList>
    </citation>
    <scope>NUCLEOTIDE SEQUENCE [LARGE SCALE GENOMIC DNA]</scope>
    <source>
        <strain evidence="1 2">Foug A</strain>
    </source>
</reference>
<dbReference type="InParanoid" id="A0A0C3DZ12"/>
<dbReference type="Proteomes" id="UP000053989">
    <property type="component" value="Unassembled WGS sequence"/>
</dbReference>
<keyword evidence="2" id="KW-1185">Reference proteome</keyword>
<name>A0A0C3DZ12_9AGAM</name>
<gene>
    <name evidence="1" type="ORF">SCLCIDRAFT_416794</name>
</gene>
<reference evidence="2" key="2">
    <citation type="submission" date="2015-01" db="EMBL/GenBank/DDBJ databases">
        <title>Evolutionary Origins and Diversification of the Mycorrhizal Mutualists.</title>
        <authorList>
            <consortium name="DOE Joint Genome Institute"/>
            <consortium name="Mycorrhizal Genomics Consortium"/>
            <person name="Kohler A."/>
            <person name="Kuo A."/>
            <person name="Nagy L.G."/>
            <person name="Floudas D."/>
            <person name="Copeland A."/>
            <person name="Barry K.W."/>
            <person name="Cichocki N."/>
            <person name="Veneault-Fourrey C."/>
            <person name="LaButti K."/>
            <person name="Lindquist E.A."/>
            <person name="Lipzen A."/>
            <person name="Lundell T."/>
            <person name="Morin E."/>
            <person name="Murat C."/>
            <person name="Riley R."/>
            <person name="Ohm R."/>
            <person name="Sun H."/>
            <person name="Tunlid A."/>
            <person name="Henrissat B."/>
            <person name="Grigoriev I.V."/>
            <person name="Hibbett D.S."/>
            <person name="Martin F."/>
        </authorList>
    </citation>
    <scope>NUCLEOTIDE SEQUENCE [LARGE SCALE GENOMIC DNA]</scope>
    <source>
        <strain evidence="2">Foug A</strain>
    </source>
</reference>
<sequence>MQCSTQPSRPRSLFQSGWTIVPAIAYDLGNLNAINGFPAVHILVSIRELPEILKPATVYKGSTSRGVEKGEALVLHKTSRLSRVRSIVLGTRPVWTNLP</sequence>
<dbReference type="EMBL" id="KN822020">
    <property type="protein sequence ID" value="KIM65795.1"/>
    <property type="molecule type" value="Genomic_DNA"/>
</dbReference>
<accession>A0A0C3DZ12</accession>
<dbReference type="AlphaFoldDB" id="A0A0C3DZ12"/>